<reference evidence="22 23" key="1">
    <citation type="submission" date="2018-02" db="EMBL/GenBank/DDBJ databases">
        <title>Draft genome sequences of Elsinoe sp., causing black scab on jojoba.</title>
        <authorList>
            <person name="Stodart B."/>
            <person name="Jeffress S."/>
            <person name="Ash G."/>
            <person name="Arun Chinnappa K."/>
        </authorList>
    </citation>
    <scope>NUCLEOTIDE SEQUENCE [LARGE SCALE GENOMIC DNA]</scope>
    <source>
        <strain evidence="22 23">Hillstone_2</strain>
    </source>
</reference>
<dbReference type="Gene3D" id="2.40.30.10">
    <property type="entry name" value="Translation factors"/>
    <property type="match status" value="1"/>
</dbReference>
<evidence type="ECO:0000256" key="13">
    <source>
        <dbReference type="ARBA" id="ARBA00023011"/>
    </source>
</evidence>
<dbReference type="Pfam" id="PF00667">
    <property type="entry name" value="FAD_binding_1"/>
    <property type="match status" value="1"/>
</dbReference>
<dbReference type="InterPro" id="IPR001094">
    <property type="entry name" value="Flavdoxin-like"/>
</dbReference>
<dbReference type="InterPro" id="IPR017927">
    <property type="entry name" value="FAD-bd_FR_type"/>
</dbReference>
<comment type="cofactor">
    <cofactor evidence="1">
        <name>FMN</name>
        <dbReference type="ChEBI" id="CHEBI:58210"/>
    </cofactor>
</comment>
<evidence type="ECO:0000256" key="12">
    <source>
        <dbReference type="ARBA" id="ARBA00023002"/>
    </source>
</evidence>
<comment type="similarity">
    <text evidence="18">In the C-terminal section; belongs to the flavoprotein pyridine nucleotide cytochrome reductase family.</text>
</comment>
<evidence type="ECO:0000256" key="9">
    <source>
        <dbReference type="ARBA" id="ARBA00022857"/>
    </source>
</evidence>
<dbReference type="Gene3D" id="3.40.50.360">
    <property type="match status" value="1"/>
</dbReference>
<dbReference type="GO" id="GO:0016126">
    <property type="term" value="P:sterol biosynthetic process"/>
    <property type="evidence" value="ECO:0007669"/>
    <property type="project" value="UniProtKB-KW"/>
</dbReference>
<keyword evidence="3" id="KW-0444">Lipid biosynthesis</keyword>
<dbReference type="Proteomes" id="UP000308133">
    <property type="component" value="Unassembled WGS sequence"/>
</dbReference>
<dbReference type="InterPro" id="IPR008254">
    <property type="entry name" value="Flavodoxin/NO_synth"/>
</dbReference>
<keyword evidence="11 19" id="KW-1133">Transmembrane helix</keyword>
<proteinExistence type="inferred from homology"/>
<evidence type="ECO:0000256" key="5">
    <source>
        <dbReference type="ARBA" id="ARBA00022643"/>
    </source>
</evidence>
<dbReference type="GO" id="GO:0005829">
    <property type="term" value="C:cytosol"/>
    <property type="evidence" value="ECO:0007669"/>
    <property type="project" value="TreeGrafter"/>
</dbReference>
<evidence type="ECO:0000256" key="14">
    <source>
        <dbReference type="ARBA" id="ARBA00023098"/>
    </source>
</evidence>
<dbReference type="PIRSF" id="PIRSF000208">
    <property type="entry name" value="P450R"/>
    <property type="match status" value="1"/>
</dbReference>
<dbReference type="InterPro" id="IPR003097">
    <property type="entry name" value="CysJ-like_FAD-binding"/>
</dbReference>
<keyword evidence="7 18" id="KW-0256">Endoplasmic reticulum</keyword>
<keyword evidence="16" id="KW-1207">Sterol metabolism</keyword>
<dbReference type="InterPro" id="IPR039261">
    <property type="entry name" value="FNR_nucleotide-bd"/>
</dbReference>
<evidence type="ECO:0000256" key="8">
    <source>
        <dbReference type="ARBA" id="ARBA00022827"/>
    </source>
</evidence>
<comment type="caution">
    <text evidence="22">The sequence shown here is derived from an EMBL/GenBank/DDBJ whole genome shotgun (WGS) entry which is preliminary data.</text>
</comment>
<dbReference type="Pfam" id="PF00258">
    <property type="entry name" value="Flavodoxin_1"/>
    <property type="match status" value="1"/>
</dbReference>
<keyword evidence="13" id="KW-0756">Sterol biosynthesis</keyword>
<dbReference type="GO" id="GO:0010181">
    <property type="term" value="F:FMN binding"/>
    <property type="evidence" value="ECO:0007669"/>
    <property type="project" value="InterPro"/>
</dbReference>
<dbReference type="GO" id="GO:0005789">
    <property type="term" value="C:endoplasmic reticulum membrane"/>
    <property type="evidence" value="ECO:0007669"/>
    <property type="project" value="UniProtKB-SubCell"/>
</dbReference>
<dbReference type="AlphaFoldDB" id="A0A4V6YAU6"/>
<dbReference type="Pfam" id="PF00175">
    <property type="entry name" value="NAD_binding_1"/>
    <property type="match status" value="1"/>
</dbReference>
<evidence type="ECO:0000256" key="16">
    <source>
        <dbReference type="ARBA" id="ARBA00023166"/>
    </source>
</evidence>
<dbReference type="InterPro" id="IPR017938">
    <property type="entry name" value="Riboflavin_synthase-like_b-brl"/>
</dbReference>
<dbReference type="PROSITE" id="PS50902">
    <property type="entry name" value="FLAVODOXIN_LIKE"/>
    <property type="match status" value="1"/>
</dbReference>
<keyword evidence="6 19" id="KW-0812">Transmembrane</keyword>
<dbReference type="SUPFAM" id="SSF63380">
    <property type="entry name" value="Riboflavin synthase domain-like"/>
    <property type="match status" value="1"/>
</dbReference>
<evidence type="ECO:0000256" key="15">
    <source>
        <dbReference type="ARBA" id="ARBA00023136"/>
    </source>
</evidence>
<dbReference type="PROSITE" id="PS51384">
    <property type="entry name" value="FAD_FR"/>
    <property type="match status" value="1"/>
</dbReference>
<evidence type="ECO:0000259" key="21">
    <source>
        <dbReference type="PROSITE" id="PS51384"/>
    </source>
</evidence>
<evidence type="ECO:0000256" key="6">
    <source>
        <dbReference type="ARBA" id="ARBA00022692"/>
    </source>
</evidence>
<dbReference type="InterPro" id="IPR023173">
    <property type="entry name" value="NADPH_Cyt_P450_Rdtase_alpha"/>
</dbReference>
<dbReference type="SUPFAM" id="SSF52343">
    <property type="entry name" value="Ferredoxin reductase-like, C-terminal NADP-linked domain"/>
    <property type="match status" value="1"/>
</dbReference>
<protein>
    <recommendedName>
        <fullName evidence="18">NADPH--cytochrome P450 reductase</fullName>
        <ecNumber evidence="18">1.6.2.4</ecNumber>
    </recommendedName>
</protein>
<evidence type="ECO:0000313" key="22">
    <source>
        <dbReference type="EMBL" id="TKX22562.1"/>
    </source>
</evidence>
<evidence type="ECO:0000256" key="1">
    <source>
        <dbReference type="ARBA" id="ARBA00001917"/>
    </source>
</evidence>
<sequence length="694" mass="76992">MSSVQDLRSLEPLLLKFTEKAAVDDILCLLLLLIAGTAYTTKGLLWEKPDPASKIFWERPQLKSGNAHSQAKKQTLAEKIQEIDAKFVLLWGSQSGTAERFATRMGKDLSRRFGFKSLVVDLGDASPDQIQQIPSTAITFVLLSTYGEGDPSDNTAPLWDWLMTASGQAMSNLNYYAFGLGNSHYKHYNKVIDAVVDKLNKLGAKQLLPTGKADDCNGQTEEHFVSWKEDIFKHLISQHGYEEKPLRYEPSIKAEFDTSLDLIDLNTGTPQHDVSAKKTSMALTDIKPLSITSAHNVFSDSAGRTCLHMEIDLSAHPEIKYQTGDHIGIWPVNPAEEITSLLDRLSLTSQADTPLLIQALDSETKVHVPSPTTPRALFTSYLEICAPISRQTISDLLEFAPTDYAKSFLTSLLTSRETYEDFTATHYLTLSRLLTHAAGPDQPWSIPLSFLVETLPALKPRYYSISSSSALTPRSVSITAMIANTPLPKNPSSSVPGVCTSYLHSHLPSVVARAQDDSAPSTHLQAHIRRSKFHLPITATAPLMMVAAGTGIAPFRAFIAERHRVSKNREVGDMSLFYGCREVEGEFAYRDEIGAVEREMGGKLQVQVAESRPKTAGKKMYVQDLIRERGEEVVRALVEENRYLFICGGASMGRDVLGTIGEVLMERKGWGEEQVREFAERQKRTGRWLSDVWG</sequence>
<evidence type="ECO:0000259" key="20">
    <source>
        <dbReference type="PROSITE" id="PS50902"/>
    </source>
</evidence>
<comment type="catalytic activity">
    <reaction evidence="18">
        <text>2 oxidized [cytochrome P450] + NADPH = 2 reduced [cytochrome P450] + NADP(+) + H(+)</text>
        <dbReference type="Rhea" id="RHEA:24040"/>
        <dbReference type="Rhea" id="RHEA-COMP:14627"/>
        <dbReference type="Rhea" id="RHEA-COMP:14628"/>
        <dbReference type="ChEBI" id="CHEBI:15378"/>
        <dbReference type="ChEBI" id="CHEBI:55376"/>
        <dbReference type="ChEBI" id="CHEBI:57783"/>
        <dbReference type="ChEBI" id="CHEBI:58349"/>
        <dbReference type="ChEBI" id="CHEBI:60344"/>
        <dbReference type="EC" id="1.6.2.4"/>
    </reaction>
</comment>
<evidence type="ECO:0000256" key="11">
    <source>
        <dbReference type="ARBA" id="ARBA00022989"/>
    </source>
</evidence>
<evidence type="ECO:0000313" key="23">
    <source>
        <dbReference type="Proteomes" id="UP000308133"/>
    </source>
</evidence>
<keyword evidence="10" id="KW-0752">Steroid biosynthesis</keyword>
<keyword evidence="12 18" id="KW-0560">Oxidoreductase</keyword>
<evidence type="ECO:0000256" key="19">
    <source>
        <dbReference type="SAM" id="Phobius"/>
    </source>
</evidence>
<evidence type="ECO:0000256" key="10">
    <source>
        <dbReference type="ARBA" id="ARBA00022955"/>
    </source>
</evidence>
<organism evidence="22 23">
    <name type="scientific">Elsinoe australis</name>
    <dbReference type="NCBI Taxonomy" id="40998"/>
    <lineage>
        <taxon>Eukaryota</taxon>
        <taxon>Fungi</taxon>
        <taxon>Dikarya</taxon>
        <taxon>Ascomycota</taxon>
        <taxon>Pezizomycotina</taxon>
        <taxon>Dothideomycetes</taxon>
        <taxon>Dothideomycetidae</taxon>
        <taxon>Myriangiales</taxon>
        <taxon>Elsinoaceae</taxon>
        <taxon>Elsinoe</taxon>
    </lineage>
</organism>
<dbReference type="GO" id="GO:0050660">
    <property type="term" value="F:flavin adenine dinucleotide binding"/>
    <property type="evidence" value="ECO:0007669"/>
    <property type="project" value="TreeGrafter"/>
</dbReference>
<dbReference type="Gene3D" id="3.40.50.80">
    <property type="entry name" value="Nucleotide-binding domain of ferredoxin-NADP reductase (FNR) module"/>
    <property type="match status" value="1"/>
</dbReference>
<dbReference type="PANTHER" id="PTHR19384">
    <property type="entry name" value="NITRIC OXIDE SYNTHASE-RELATED"/>
    <property type="match status" value="1"/>
</dbReference>
<dbReference type="PANTHER" id="PTHR19384:SF108">
    <property type="entry name" value="NADPH--CYTOCHROME P450 REDUCTASE"/>
    <property type="match status" value="1"/>
</dbReference>
<feature type="domain" description="FAD-binding FR-type" evidence="21">
    <location>
        <begin position="284"/>
        <end position="536"/>
    </location>
</feature>
<dbReference type="SUPFAM" id="SSF52218">
    <property type="entry name" value="Flavoproteins"/>
    <property type="match status" value="1"/>
</dbReference>
<keyword evidence="14" id="KW-0443">Lipid metabolism</keyword>
<dbReference type="PRINTS" id="PR00369">
    <property type="entry name" value="FLAVODOXIN"/>
</dbReference>
<evidence type="ECO:0000256" key="3">
    <source>
        <dbReference type="ARBA" id="ARBA00022516"/>
    </source>
</evidence>
<comment type="cofactor">
    <cofactor evidence="2">
        <name>FAD</name>
        <dbReference type="ChEBI" id="CHEBI:57692"/>
    </cofactor>
</comment>
<evidence type="ECO:0000256" key="18">
    <source>
        <dbReference type="PIRNR" id="PIRNR000208"/>
    </source>
</evidence>
<keyword evidence="4" id="KW-0285">Flavoprotein</keyword>
<dbReference type="EC" id="1.6.2.4" evidence="18"/>
<dbReference type="PRINTS" id="PR00371">
    <property type="entry name" value="FPNCR"/>
</dbReference>
<name>A0A4V6YAU6_9PEZI</name>
<accession>A0A4V6YAU6</accession>
<feature type="transmembrane region" description="Helical" evidence="19">
    <location>
        <begin position="539"/>
        <end position="559"/>
    </location>
</feature>
<dbReference type="InterPro" id="IPR029039">
    <property type="entry name" value="Flavoprotein-like_sf"/>
</dbReference>
<comment type="function">
    <text evidence="18">This enzyme is required for electron transfer from NADP to cytochrome P450.</text>
</comment>
<evidence type="ECO:0000256" key="2">
    <source>
        <dbReference type="ARBA" id="ARBA00001974"/>
    </source>
</evidence>
<keyword evidence="8" id="KW-0274">FAD</keyword>
<keyword evidence="5" id="KW-0288">FMN</keyword>
<gene>
    <name evidence="22" type="ORF">C1H76_5345</name>
</gene>
<feature type="domain" description="Flavodoxin-like" evidence="20">
    <location>
        <begin position="87"/>
        <end position="232"/>
    </location>
</feature>
<comment type="subcellular location">
    <subcellularLocation>
        <location evidence="18">Endoplasmic reticulum membrane</location>
    </subcellularLocation>
</comment>
<keyword evidence="15 18" id="KW-0472">Membrane</keyword>
<dbReference type="InterPro" id="IPR001433">
    <property type="entry name" value="OxRdtase_FAD/NAD-bd"/>
</dbReference>
<dbReference type="Gene3D" id="1.20.990.10">
    <property type="entry name" value="NADPH-cytochrome p450 Reductase, Chain A, domain 3"/>
    <property type="match status" value="1"/>
</dbReference>
<evidence type="ECO:0000256" key="4">
    <source>
        <dbReference type="ARBA" id="ARBA00022630"/>
    </source>
</evidence>
<evidence type="ECO:0000256" key="17">
    <source>
        <dbReference type="ARBA" id="ARBA00023221"/>
    </source>
</evidence>
<keyword evidence="17" id="KW-0753">Steroid metabolism</keyword>
<dbReference type="InterPro" id="IPR001709">
    <property type="entry name" value="Flavoprot_Pyr_Nucl_cyt_Rdtase"/>
</dbReference>
<dbReference type="InterPro" id="IPR023208">
    <property type="entry name" value="P450R"/>
</dbReference>
<dbReference type="EMBL" id="PTQR01000066">
    <property type="protein sequence ID" value="TKX22562.1"/>
    <property type="molecule type" value="Genomic_DNA"/>
</dbReference>
<dbReference type="GO" id="GO:0003958">
    <property type="term" value="F:NADPH-hemoprotein reductase activity"/>
    <property type="evidence" value="ECO:0007669"/>
    <property type="project" value="UniProtKB-EC"/>
</dbReference>
<keyword evidence="9 18" id="KW-0521">NADP</keyword>
<evidence type="ECO:0000256" key="7">
    <source>
        <dbReference type="ARBA" id="ARBA00022824"/>
    </source>
</evidence>